<comment type="caution">
    <text evidence="2">The sequence shown here is derived from an EMBL/GenBank/DDBJ whole genome shotgun (WGS) entry which is preliminary data.</text>
</comment>
<feature type="domain" description="MULE transposase" evidence="1">
    <location>
        <begin position="17"/>
        <end position="108"/>
    </location>
</feature>
<protein>
    <recommendedName>
        <fullName evidence="1">MULE transposase domain-containing protein</fullName>
    </recommendedName>
</protein>
<evidence type="ECO:0000259" key="1">
    <source>
        <dbReference type="Pfam" id="PF10551"/>
    </source>
</evidence>
<dbReference type="EMBL" id="JANJYI010000005">
    <property type="protein sequence ID" value="KAK2648101.1"/>
    <property type="molecule type" value="Genomic_DNA"/>
</dbReference>
<evidence type="ECO:0000313" key="2">
    <source>
        <dbReference type="EMBL" id="KAK2648101.1"/>
    </source>
</evidence>
<dbReference type="Proteomes" id="UP001280121">
    <property type="component" value="Unassembled WGS sequence"/>
</dbReference>
<accession>A0AAD9U546</accession>
<reference evidence="2" key="1">
    <citation type="journal article" date="2023" name="Plant J.">
        <title>Genome sequences and population genomics provide insights into the demographic history, inbreeding, and mutation load of two 'living fossil' tree species of Dipteronia.</title>
        <authorList>
            <person name="Feng Y."/>
            <person name="Comes H.P."/>
            <person name="Chen J."/>
            <person name="Zhu S."/>
            <person name="Lu R."/>
            <person name="Zhang X."/>
            <person name="Li P."/>
            <person name="Qiu J."/>
            <person name="Olsen K.M."/>
            <person name="Qiu Y."/>
        </authorList>
    </citation>
    <scope>NUCLEOTIDE SEQUENCE</scope>
    <source>
        <strain evidence="2">KIB01</strain>
    </source>
</reference>
<dbReference type="PANTHER" id="PTHR31973">
    <property type="entry name" value="POLYPROTEIN, PUTATIVE-RELATED"/>
    <property type="match status" value="1"/>
</dbReference>
<organism evidence="2 3">
    <name type="scientific">Dipteronia dyeriana</name>
    <dbReference type="NCBI Taxonomy" id="168575"/>
    <lineage>
        <taxon>Eukaryota</taxon>
        <taxon>Viridiplantae</taxon>
        <taxon>Streptophyta</taxon>
        <taxon>Embryophyta</taxon>
        <taxon>Tracheophyta</taxon>
        <taxon>Spermatophyta</taxon>
        <taxon>Magnoliopsida</taxon>
        <taxon>eudicotyledons</taxon>
        <taxon>Gunneridae</taxon>
        <taxon>Pentapetalae</taxon>
        <taxon>rosids</taxon>
        <taxon>malvids</taxon>
        <taxon>Sapindales</taxon>
        <taxon>Sapindaceae</taxon>
        <taxon>Hippocastanoideae</taxon>
        <taxon>Acereae</taxon>
        <taxon>Dipteronia</taxon>
    </lineage>
</organism>
<evidence type="ECO:0000313" key="3">
    <source>
        <dbReference type="Proteomes" id="UP001280121"/>
    </source>
</evidence>
<sequence length="131" mass="14942">MALGACIEGFNTVIGKVIVVDAIHLKSKTKDVLLVKVYKDGNKMIYHGIANSECSKSWTWFLKQFRGVILQPELMLIISCQHMGISNGMNVIFPNTAHRVCAYHLANNLKQHCRKRCDVINLYYHAKYVPY</sequence>
<name>A0AAD9U546_9ROSI</name>
<proteinExistence type="predicted"/>
<dbReference type="Pfam" id="PF10551">
    <property type="entry name" value="MULE"/>
    <property type="match status" value="1"/>
</dbReference>
<dbReference type="AlphaFoldDB" id="A0AAD9U546"/>
<dbReference type="PANTHER" id="PTHR31973:SF195">
    <property type="entry name" value="MUDR FAMILY TRANSPOSASE"/>
    <property type="match status" value="1"/>
</dbReference>
<keyword evidence="3" id="KW-1185">Reference proteome</keyword>
<dbReference type="InterPro" id="IPR018289">
    <property type="entry name" value="MULE_transposase_dom"/>
</dbReference>
<gene>
    <name evidence="2" type="ORF">Ddye_015590</name>
</gene>